<keyword evidence="4" id="KW-1185">Reference proteome</keyword>
<evidence type="ECO:0000256" key="2">
    <source>
        <dbReference type="SAM" id="Phobius"/>
    </source>
</evidence>
<feature type="transmembrane region" description="Helical" evidence="2">
    <location>
        <begin position="231"/>
        <end position="255"/>
    </location>
</feature>
<feature type="compositionally biased region" description="Pro residues" evidence="1">
    <location>
        <begin position="1"/>
        <end position="18"/>
    </location>
</feature>
<evidence type="ECO:0000313" key="4">
    <source>
        <dbReference type="Proteomes" id="UP000521872"/>
    </source>
</evidence>
<keyword evidence="2" id="KW-1133">Transmembrane helix</keyword>
<protein>
    <submittedName>
        <fullName evidence="3">Uncharacterized protein</fullName>
    </submittedName>
</protein>
<sequence>MSSPSSPWPAPTPPPTPTPTKTRRQVIVDQQQVDQAKVDCQLNSGNNIISCFPTADTVVPQHEWVFFVWNSRRPELTQTNLVDVFLFRADSQQQVTSWPAHPNPTDRAGSISAQVNDTWFGQDGFNFSGKNVSFPYYFVIIRSDKTLDGNQIPQSTFTAVQTAPLDSVVSSSRAAAAAASSSSALAASLSSLAALSSSSSALASLTRNHSASPTNSGNVQHSSSSSSFPRWAIAVIVVLGFLAIAAICILAFLILRRIRRRQQQSSSRNSMGSSSPMMPRDNNNPDMIQRYDSAGSPLLPPATLGGGSTSFAGGVAASGAGTSHDNASTISDSGGPFSGADAAIMADAFRKMLRKPDFAANPVEEGESPEKETPENEGGPAGDSVLRDQLAEEGRDIRSVSSSRGVKVETQPHEQDPGETR</sequence>
<dbReference type="EMBL" id="JAACJL010000030">
    <property type="protein sequence ID" value="KAF4617613.1"/>
    <property type="molecule type" value="Genomic_DNA"/>
</dbReference>
<dbReference type="AlphaFoldDB" id="A0A8H4QVI3"/>
<comment type="caution">
    <text evidence="3">The sequence shown here is derived from an EMBL/GenBank/DDBJ whole genome shotgun (WGS) entry which is preliminary data.</text>
</comment>
<dbReference type="Proteomes" id="UP000521872">
    <property type="component" value="Unassembled WGS sequence"/>
</dbReference>
<feature type="region of interest" description="Disordered" evidence="1">
    <location>
        <begin position="1"/>
        <end position="23"/>
    </location>
</feature>
<evidence type="ECO:0000313" key="3">
    <source>
        <dbReference type="EMBL" id="KAF4617613.1"/>
    </source>
</evidence>
<gene>
    <name evidence="3" type="ORF">D9613_005617</name>
</gene>
<feature type="region of interest" description="Disordered" evidence="1">
    <location>
        <begin position="358"/>
        <end position="421"/>
    </location>
</feature>
<accession>A0A8H4QVI3</accession>
<feature type="region of interest" description="Disordered" evidence="1">
    <location>
        <begin position="263"/>
        <end position="305"/>
    </location>
</feature>
<keyword evidence="2" id="KW-0812">Transmembrane</keyword>
<organism evidence="3 4">
    <name type="scientific">Agrocybe pediades</name>
    <dbReference type="NCBI Taxonomy" id="84607"/>
    <lineage>
        <taxon>Eukaryota</taxon>
        <taxon>Fungi</taxon>
        <taxon>Dikarya</taxon>
        <taxon>Basidiomycota</taxon>
        <taxon>Agaricomycotina</taxon>
        <taxon>Agaricomycetes</taxon>
        <taxon>Agaricomycetidae</taxon>
        <taxon>Agaricales</taxon>
        <taxon>Agaricineae</taxon>
        <taxon>Strophariaceae</taxon>
        <taxon>Agrocybe</taxon>
    </lineage>
</organism>
<feature type="compositionally biased region" description="Basic and acidic residues" evidence="1">
    <location>
        <begin position="385"/>
        <end position="398"/>
    </location>
</feature>
<reference evidence="3 4" key="1">
    <citation type="submission" date="2019-12" db="EMBL/GenBank/DDBJ databases">
        <authorList>
            <person name="Floudas D."/>
            <person name="Bentzer J."/>
            <person name="Ahren D."/>
            <person name="Johansson T."/>
            <person name="Persson P."/>
            <person name="Tunlid A."/>
        </authorList>
    </citation>
    <scope>NUCLEOTIDE SEQUENCE [LARGE SCALE GENOMIC DNA]</scope>
    <source>
        <strain evidence="3 4">CBS 102.39</strain>
    </source>
</reference>
<keyword evidence="2" id="KW-0472">Membrane</keyword>
<evidence type="ECO:0000256" key="1">
    <source>
        <dbReference type="SAM" id="MobiDB-lite"/>
    </source>
</evidence>
<feature type="compositionally biased region" description="Low complexity" evidence="1">
    <location>
        <begin position="263"/>
        <end position="280"/>
    </location>
</feature>
<name>A0A8H4QVI3_9AGAR</name>
<proteinExistence type="predicted"/>
<feature type="compositionally biased region" description="Basic and acidic residues" evidence="1">
    <location>
        <begin position="406"/>
        <end position="421"/>
    </location>
</feature>